<dbReference type="OrthoDB" id="1111074at2"/>
<proteinExistence type="predicted"/>
<evidence type="ECO:0000313" key="2">
    <source>
        <dbReference type="EMBL" id="TBO40519.1"/>
    </source>
</evidence>
<keyword evidence="3" id="KW-1185">Reference proteome</keyword>
<dbReference type="AlphaFoldDB" id="A0A4V2JGH6"/>
<dbReference type="PROSITE" id="PS51257">
    <property type="entry name" value="PROKAR_LIPOPROTEIN"/>
    <property type="match status" value="1"/>
</dbReference>
<dbReference type="EMBL" id="SIXF01000022">
    <property type="protein sequence ID" value="TBO40519.1"/>
    <property type="molecule type" value="Genomic_DNA"/>
</dbReference>
<accession>A0A4V2JGH6</accession>
<protein>
    <recommendedName>
        <fullName evidence="1">DUF5689 domain-containing protein</fullName>
    </recommendedName>
</protein>
<name>A0A4V2JGH6_9SPHI</name>
<comment type="caution">
    <text evidence="2">The sequence shown here is derived from an EMBL/GenBank/DDBJ whole genome shotgun (WGS) entry which is preliminary data.</text>
</comment>
<dbReference type="InterPro" id="IPR043744">
    <property type="entry name" value="DUF5689"/>
</dbReference>
<sequence length="518" mass="54768">MKNRYLYIYITAVIFAFAGCKKHDFAAGTVSTITYIEDVRSLYKGTDLIIDKESLTGAGSITGVVISNADSGNVPPKTVVIQSTRKGRIRGLVLNLENSSIYKPGDSLLIKVEGSSLKRVKGSLQISGLTDASIAKISSNNRINIQTASSYNIGLKPDEYESTLVQIKSGLVNPLPAFGDSFIGDKSVVNGADSIILHTEATANYATTALPAGATFTGIVFINNEIPNRTPIQLWPRVSTDITERVAPPNPNGPGLGVFPVVITGIVADAKGGDGNYEYIQFRATKDIDFTKNSLSVITCTNAGTAAPYAGTAPAGGWATGGGRTYKFNLTSGTVAKGEFFYVGGSNQRINGANSTSLSTSKWIRSIAYVTNDGDGFGSKNGGIFPNSGNAGGVAVFEGTIINEESVPLDVVFFGGTGKTTLFNSVDNYGYRIVKNDHYNPVDPATSTAQPFFFQGTNQYIIPHAAVADLGLFLKLGGSFNATTKTWTTARGAVYYQMSLTTPVSEIESGADVTQVTN</sequence>
<feature type="domain" description="DUF5689" evidence="1">
    <location>
        <begin position="33"/>
        <end position="242"/>
    </location>
</feature>
<evidence type="ECO:0000313" key="3">
    <source>
        <dbReference type="Proteomes" id="UP000291819"/>
    </source>
</evidence>
<dbReference type="Proteomes" id="UP000291819">
    <property type="component" value="Unassembled WGS sequence"/>
</dbReference>
<evidence type="ECO:0000259" key="1">
    <source>
        <dbReference type="Pfam" id="PF18942"/>
    </source>
</evidence>
<dbReference type="Pfam" id="PF18942">
    <property type="entry name" value="DUF5689"/>
    <property type="match status" value="1"/>
</dbReference>
<reference evidence="2 3" key="1">
    <citation type="submission" date="2019-02" db="EMBL/GenBank/DDBJ databases">
        <title>Pedobacter kyonggii whole genome sequence analysis.</title>
        <authorList>
            <person name="Dahal R.H."/>
        </authorList>
    </citation>
    <scope>NUCLEOTIDE SEQUENCE [LARGE SCALE GENOMIC DNA]</scope>
    <source>
        <strain evidence="2 3">K-4-11-1</strain>
    </source>
</reference>
<dbReference type="RefSeq" id="WP_131031519.1">
    <property type="nucleotide sequence ID" value="NZ_SIXF01000022.1"/>
</dbReference>
<gene>
    <name evidence="2" type="ORF">EYS08_18575</name>
</gene>
<organism evidence="2 3">
    <name type="scientific">Pedobacter kyonggii</name>
    <dbReference type="NCBI Taxonomy" id="1926871"/>
    <lineage>
        <taxon>Bacteria</taxon>
        <taxon>Pseudomonadati</taxon>
        <taxon>Bacteroidota</taxon>
        <taxon>Sphingobacteriia</taxon>
        <taxon>Sphingobacteriales</taxon>
        <taxon>Sphingobacteriaceae</taxon>
        <taxon>Pedobacter</taxon>
    </lineage>
</organism>